<dbReference type="AlphaFoldDB" id="A0AAV9XU90"/>
<name>A0AAV9XU90_9CRYT</name>
<accession>A0AAV9XU90</accession>
<feature type="transmembrane region" description="Helical" evidence="1">
    <location>
        <begin position="617"/>
        <end position="638"/>
    </location>
</feature>
<dbReference type="Proteomes" id="UP001311799">
    <property type="component" value="Unassembled WGS sequence"/>
</dbReference>
<proteinExistence type="predicted"/>
<keyword evidence="3" id="KW-1185">Reference proteome</keyword>
<keyword evidence="1" id="KW-0812">Transmembrane</keyword>
<feature type="transmembrane region" description="Helical" evidence="1">
    <location>
        <begin position="123"/>
        <end position="152"/>
    </location>
</feature>
<evidence type="ECO:0000313" key="2">
    <source>
        <dbReference type="EMBL" id="KAK6588073.1"/>
    </source>
</evidence>
<protein>
    <submittedName>
        <fullName evidence="2">Uncharacterized protein</fullName>
    </submittedName>
</protein>
<comment type="caution">
    <text evidence="2">The sequence shown here is derived from an EMBL/GenBank/DDBJ whole genome shotgun (WGS) entry which is preliminary data.</text>
</comment>
<feature type="transmembrane region" description="Helical" evidence="1">
    <location>
        <begin position="594"/>
        <end position="611"/>
    </location>
</feature>
<evidence type="ECO:0000256" key="1">
    <source>
        <dbReference type="SAM" id="Phobius"/>
    </source>
</evidence>
<feature type="transmembrane region" description="Helical" evidence="1">
    <location>
        <begin position="418"/>
        <end position="441"/>
    </location>
</feature>
<sequence>MQNAFSEESNLNSGIHSNLNSKKANKTRTVVIHAFVRETYEIFLFLSILSLLYFILSGYNGSNAMIIANSLRLTFTIACYLISHRLREGKFPLFLLWLVILVNICIIPIFSIGNFYFRILDILSFFFMFWFTGFHPIFLFFNSAIGVVSLTWSNYKLITTVENYYYEKNILHLMSFTLLFSRLSVGLIVLFNIYTNCSIIRDITINKISSLYNIDVIIDNEKELIKHTKSLGISFKKIINQVEGLDSEKIGSNDVTRTGSEVILSSRSVVNSSSIHSTNDSRALSYVDNSIDSSSLGSSIFIDTPIQSIEEFEAFPYSSTLQGLYNSLLVKKRNEVYKRFSPSMTFINKYKQKTKQMFRILMYKYEHFVLTIRFSEFQNSTLPISTKTISQVFLDQEFEGMYVQWLQRYSCDTVEKSLLYIFLSCIITPFMSSAEWVMLFLTRAQELLCIHSPYVCAIKSSGKITAFLIFREGIQLSVSMLLIIIIYILCKFNSIKMSRMKDVNKSHKRFENDKVTYKWMIINYLYNKMISIRPISNSIHSCIQWLTILIGTWVIFCNIIDCLLMGNITLRFVTLSLTFLVSGTYLNLRVTSTIIIYFTWGLLSFIFTVVISGGVDKYIPCLIAIFVPSTSVIFLHTIPLDRVRRILFCRYVLPYILYIQHTSFVLEDSGEDIRRRLSTRFSVSVPATVGTNISRSKYQI</sequence>
<feature type="transmembrane region" description="Helical" evidence="1">
    <location>
        <begin position="173"/>
        <end position="194"/>
    </location>
</feature>
<feature type="transmembrane region" description="Helical" evidence="1">
    <location>
        <begin position="94"/>
        <end position="117"/>
    </location>
</feature>
<feature type="transmembrane region" description="Helical" evidence="1">
    <location>
        <begin position="568"/>
        <end position="587"/>
    </location>
</feature>
<keyword evidence="1" id="KW-1133">Transmembrane helix</keyword>
<evidence type="ECO:0000313" key="3">
    <source>
        <dbReference type="Proteomes" id="UP001311799"/>
    </source>
</evidence>
<feature type="transmembrane region" description="Helical" evidence="1">
    <location>
        <begin position="42"/>
        <end position="59"/>
    </location>
</feature>
<gene>
    <name evidence="2" type="ORF">RS030_71042</name>
</gene>
<organism evidence="2 3">
    <name type="scientific">Cryptosporidium xiaoi</name>
    <dbReference type="NCBI Taxonomy" id="659607"/>
    <lineage>
        <taxon>Eukaryota</taxon>
        <taxon>Sar</taxon>
        <taxon>Alveolata</taxon>
        <taxon>Apicomplexa</taxon>
        <taxon>Conoidasida</taxon>
        <taxon>Coccidia</taxon>
        <taxon>Eucoccidiorida</taxon>
        <taxon>Eimeriorina</taxon>
        <taxon>Cryptosporidiidae</taxon>
        <taxon>Cryptosporidium</taxon>
    </lineage>
</organism>
<feature type="transmembrane region" description="Helical" evidence="1">
    <location>
        <begin position="538"/>
        <end position="556"/>
    </location>
</feature>
<keyword evidence="1" id="KW-0472">Membrane</keyword>
<feature type="transmembrane region" description="Helical" evidence="1">
    <location>
        <begin position="476"/>
        <end position="495"/>
    </location>
</feature>
<dbReference type="EMBL" id="JAWDEY010000035">
    <property type="protein sequence ID" value="KAK6588073.1"/>
    <property type="molecule type" value="Genomic_DNA"/>
</dbReference>
<reference evidence="2 3" key="1">
    <citation type="submission" date="2023-10" db="EMBL/GenBank/DDBJ databases">
        <title>Comparative genomics analysis reveals potential genetic determinants of host preference in Cryptosporidium xiaoi.</title>
        <authorList>
            <person name="Xiao L."/>
            <person name="Li J."/>
        </authorList>
    </citation>
    <scope>NUCLEOTIDE SEQUENCE [LARGE SCALE GENOMIC DNA]</scope>
    <source>
        <strain evidence="2 3">52996</strain>
    </source>
</reference>